<dbReference type="Proteomes" id="UP000223968">
    <property type="component" value="Unassembled WGS sequence"/>
</dbReference>
<dbReference type="AlphaFoldDB" id="A0A2B7YD66"/>
<feature type="chain" id="PRO_5012880206" description="FAD-binding PCMH-type domain-containing protein" evidence="3">
    <location>
        <begin position="24"/>
        <end position="618"/>
    </location>
</feature>
<dbReference type="GO" id="GO:0071949">
    <property type="term" value="F:FAD binding"/>
    <property type="evidence" value="ECO:0007669"/>
    <property type="project" value="InterPro"/>
</dbReference>
<name>A0A2B7YD66_9EURO</name>
<reference evidence="5 6" key="1">
    <citation type="submission" date="2017-10" db="EMBL/GenBank/DDBJ databases">
        <title>Comparative genomics in systemic dimorphic fungi from Ajellomycetaceae.</title>
        <authorList>
            <person name="Munoz J.F."/>
            <person name="Mcewen J.G."/>
            <person name="Clay O.K."/>
            <person name="Cuomo C.A."/>
        </authorList>
    </citation>
    <scope>NUCLEOTIDE SEQUENCE [LARGE SCALE GENOMIC DNA]</scope>
    <source>
        <strain evidence="5 6">UAMH5409</strain>
    </source>
</reference>
<evidence type="ECO:0000259" key="4">
    <source>
        <dbReference type="PROSITE" id="PS51387"/>
    </source>
</evidence>
<dbReference type="PROSITE" id="PS51387">
    <property type="entry name" value="FAD_PCMH"/>
    <property type="match status" value="1"/>
</dbReference>
<dbReference type="Pfam" id="PF08031">
    <property type="entry name" value="BBE"/>
    <property type="match status" value="1"/>
</dbReference>
<feature type="signal peptide" evidence="3">
    <location>
        <begin position="1"/>
        <end position="23"/>
    </location>
</feature>
<accession>A0A2B7YD66</accession>
<dbReference type="Gene3D" id="3.30.465.10">
    <property type="match status" value="2"/>
</dbReference>
<evidence type="ECO:0000256" key="2">
    <source>
        <dbReference type="ARBA" id="ARBA00023002"/>
    </source>
</evidence>
<dbReference type="EMBL" id="PDNB01000003">
    <property type="protein sequence ID" value="PGH18547.1"/>
    <property type="molecule type" value="Genomic_DNA"/>
</dbReference>
<gene>
    <name evidence="5" type="ORF">AJ79_00326</name>
</gene>
<keyword evidence="2" id="KW-0560">Oxidoreductase</keyword>
<dbReference type="InterPro" id="IPR016169">
    <property type="entry name" value="FAD-bd_PCMH_sub2"/>
</dbReference>
<organism evidence="5 6">
    <name type="scientific">Helicocarpus griseus UAMH5409</name>
    <dbReference type="NCBI Taxonomy" id="1447875"/>
    <lineage>
        <taxon>Eukaryota</taxon>
        <taxon>Fungi</taxon>
        <taxon>Dikarya</taxon>
        <taxon>Ascomycota</taxon>
        <taxon>Pezizomycotina</taxon>
        <taxon>Eurotiomycetes</taxon>
        <taxon>Eurotiomycetidae</taxon>
        <taxon>Onygenales</taxon>
        <taxon>Ajellomycetaceae</taxon>
        <taxon>Helicocarpus</taxon>
    </lineage>
</organism>
<evidence type="ECO:0000313" key="5">
    <source>
        <dbReference type="EMBL" id="PGH18547.1"/>
    </source>
</evidence>
<dbReference type="Pfam" id="PF01565">
    <property type="entry name" value="FAD_binding_4"/>
    <property type="match status" value="1"/>
</dbReference>
<keyword evidence="6" id="KW-1185">Reference proteome</keyword>
<sequence length="618" mass="67967">MHLSKHYLTAGLLAAAKFQAAEALFDYEEAQLTVEALNTLQEPERSWFDFDKGAPDPNPLCKPVPGDFEYPPQDVWDRVKAVSGNKLIVSVPQASSCYHGEHFDAAHCGYLTERWQDPYLQTEDPIEVLAPAVQGNTCQVTSNPQGSCTLGGYPSYVANVSAVSDIQMAVNFARNMGLRLVVKNTGHDFLGKSAGAGAVSIWTHNLKQIRHIPNYSAPGTDYTGPAFKVAVGVQAFEIYKAAHDLGLNVVGGEGQTVGVYGGYTQGGGHSPLSSLYGMGADQVLSMEVVTADGKFVTASFDENQDLFWALRGGGGGTWGVVTSMTVKAYPDMPVTASFFRFGTGPAVSPDAFFHGLRAYLDHFEHHADSGIYSYFRINPLPNNNFEFVMQPFFAPGKTVEEVNALLAPWIARLRELGIPVQPRTTNYPSFLDAFYAEFILEPVMIGTVSQGSRLIPRRTFADRAALDQTFAAIRQNLEHGRGILAYNMAPDLKRAGNPDNAVNPAWRESLSHLITHVSWDPRLPPAEIARIRRDFTNGDMKALRDATPGAGSYLSEGDVEEPDWQQSFFGDKYPQLLEIKKKYDPRGLFYVWKGVGSEEFDVRTFDGLPNQNGRLCRI</sequence>
<dbReference type="PANTHER" id="PTHR13878:SF91">
    <property type="entry name" value="FAD BINDING DOMAIN PROTEIN (AFU_ORTHOLOGUE AFUA_6G12070)-RELATED"/>
    <property type="match status" value="1"/>
</dbReference>
<evidence type="ECO:0000256" key="3">
    <source>
        <dbReference type="SAM" id="SignalP"/>
    </source>
</evidence>
<dbReference type="InterPro" id="IPR050432">
    <property type="entry name" value="FAD-linked_Oxidoreductases_BP"/>
</dbReference>
<protein>
    <recommendedName>
        <fullName evidence="4">FAD-binding PCMH-type domain-containing protein</fullName>
    </recommendedName>
</protein>
<evidence type="ECO:0000313" key="6">
    <source>
        <dbReference type="Proteomes" id="UP000223968"/>
    </source>
</evidence>
<proteinExistence type="inferred from homology"/>
<dbReference type="SUPFAM" id="SSF56176">
    <property type="entry name" value="FAD-binding/transporter-associated domain-like"/>
    <property type="match status" value="1"/>
</dbReference>
<keyword evidence="3" id="KW-0732">Signal</keyword>
<dbReference type="GO" id="GO:0016491">
    <property type="term" value="F:oxidoreductase activity"/>
    <property type="evidence" value="ECO:0007669"/>
    <property type="project" value="UniProtKB-KW"/>
</dbReference>
<dbReference type="InterPro" id="IPR006094">
    <property type="entry name" value="Oxid_FAD_bind_N"/>
</dbReference>
<dbReference type="InterPro" id="IPR016166">
    <property type="entry name" value="FAD-bd_PCMH"/>
</dbReference>
<dbReference type="PANTHER" id="PTHR13878">
    <property type="entry name" value="GULONOLACTONE OXIDASE"/>
    <property type="match status" value="1"/>
</dbReference>
<dbReference type="InterPro" id="IPR036318">
    <property type="entry name" value="FAD-bd_PCMH-like_sf"/>
</dbReference>
<evidence type="ECO:0000256" key="1">
    <source>
        <dbReference type="ARBA" id="ARBA00005466"/>
    </source>
</evidence>
<feature type="domain" description="FAD-binding PCMH-type" evidence="4">
    <location>
        <begin position="150"/>
        <end position="331"/>
    </location>
</feature>
<dbReference type="InterPro" id="IPR012951">
    <property type="entry name" value="BBE"/>
</dbReference>
<dbReference type="OrthoDB" id="9983560at2759"/>
<comment type="caution">
    <text evidence="5">The sequence shown here is derived from an EMBL/GenBank/DDBJ whole genome shotgun (WGS) entry which is preliminary data.</text>
</comment>
<dbReference type="STRING" id="1447875.A0A2B7YD66"/>
<comment type="similarity">
    <text evidence="1">Belongs to the oxygen-dependent FAD-linked oxidoreductase family.</text>
</comment>